<dbReference type="Pfam" id="PF00486">
    <property type="entry name" value="Trans_reg_C"/>
    <property type="match status" value="1"/>
</dbReference>
<evidence type="ECO:0000256" key="6">
    <source>
        <dbReference type="PROSITE-ProRule" id="PRU00169"/>
    </source>
</evidence>
<dbReference type="GO" id="GO:0000976">
    <property type="term" value="F:transcription cis-regulatory region binding"/>
    <property type="evidence" value="ECO:0007669"/>
    <property type="project" value="TreeGrafter"/>
</dbReference>
<dbReference type="Gene3D" id="3.40.50.2300">
    <property type="match status" value="1"/>
</dbReference>
<proteinExistence type="predicted"/>
<dbReference type="Gene3D" id="1.10.10.10">
    <property type="entry name" value="Winged helix-like DNA-binding domain superfamily/Winged helix DNA-binding domain"/>
    <property type="match status" value="1"/>
</dbReference>
<feature type="modified residue" description="4-aspartylphosphate" evidence="6">
    <location>
        <position position="54"/>
    </location>
</feature>
<evidence type="ECO:0000259" key="9">
    <source>
        <dbReference type="PROSITE" id="PS51755"/>
    </source>
</evidence>
<dbReference type="InterPro" id="IPR001789">
    <property type="entry name" value="Sig_transdc_resp-reg_receiver"/>
</dbReference>
<accession>A0A6S6U340</accession>
<reference evidence="10" key="1">
    <citation type="submission" date="2020-01" db="EMBL/GenBank/DDBJ databases">
        <authorList>
            <person name="Meier V. D."/>
            <person name="Meier V D."/>
        </authorList>
    </citation>
    <scope>NUCLEOTIDE SEQUENCE</scope>
    <source>
        <strain evidence="10">HLG_WM_MAG_03</strain>
    </source>
</reference>
<name>A0A6S6U340_9BACT</name>
<evidence type="ECO:0000313" key="10">
    <source>
        <dbReference type="EMBL" id="CAA6823660.1"/>
    </source>
</evidence>
<evidence type="ECO:0000259" key="8">
    <source>
        <dbReference type="PROSITE" id="PS50110"/>
    </source>
</evidence>
<dbReference type="SMART" id="SM00448">
    <property type="entry name" value="REC"/>
    <property type="match status" value="1"/>
</dbReference>
<organism evidence="10">
    <name type="scientific">uncultured Sulfurovum sp</name>
    <dbReference type="NCBI Taxonomy" id="269237"/>
    <lineage>
        <taxon>Bacteria</taxon>
        <taxon>Pseudomonadati</taxon>
        <taxon>Campylobacterota</taxon>
        <taxon>Epsilonproteobacteria</taxon>
        <taxon>Campylobacterales</taxon>
        <taxon>Sulfurovaceae</taxon>
        <taxon>Sulfurovum</taxon>
        <taxon>environmental samples</taxon>
    </lineage>
</organism>
<dbReference type="PROSITE" id="PS50110">
    <property type="entry name" value="RESPONSE_REGULATORY"/>
    <property type="match status" value="1"/>
</dbReference>
<keyword evidence="5" id="KW-0804">Transcription</keyword>
<evidence type="ECO:0000256" key="3">
    <source>
        <dbReference type="ARBA" id="ARBA00023015"/>
    </source>
</evidence>
<dbReference type="PANTHER" id="PTHR48111:SF1">
    <property type="entry name" value="TWO-COMPONENT RESPONSE REGULATOR ORR33"/>
    <property type="match status" value="1"/>
</dbReference>
<sequence>MIMHKILLLEDDLNLRDTIVEELEEEGFTLTATDKSDDVIDLTYDNKFDLYLFDVNVIGMNGFKLLEALREAGDETPTIFLTSKNKTQDVIEGFDVGASDYLKKPFDIDELIARMFRFLRQKKIHKLSTTVSYFPENLEVINNDKKILLNQKDAKILEYFLSHKNQVVSKEQILDDVYEGEYITDSTFRGYIKKIKSAIGETHLRNIRGQGYIFETL</sequence>
<dbReference type="GO" id="GO:0005829">
    <property type="term" value="C:cytosol"/>
    <property type="evidence" value="ECO:0007669"/>
    <property type="project" value="TreeGrafter"/>
</dbReference>
<dbReference type="InterPro" id="IPR001867">
    <property type="entry name" value="OmpR/PhoB-type_DNA-bd"/>
</dbReference>
<dbReference type="SUPFAM" id="SSF52172">
    <property type="entry name" value="CheY-like"/>
    <property type="match status" value="1"/>
</dbReference>
<gene>
    <name evidence="10" type="ORF">HELGO_WM57732</name>
</gene>
<dbReference type="PANTHER" id="PTHR48111">
    <property type="entry name" value="REGULATOR OF RPOS"/>
    <property type="match status" value="1"/>
</dbReference>
<dbReference type="InterPro" id="IPR036388">
    <property type="entry name" value="WH-like_DNA-bd_sf"/>
</dbReference>
<keyword evidence="4 7" id="KW-0238">DNA-binding</keyword>
<feature type="domain" description="OmpR/PhoB-type" evidence="9">
    <location>
        <begin position="122"/>
        <end position="216"/>
    </location>
</feature>
<dbReference type="GO" id="GO:0032993">
    <property type="term" value="C:protein-DNA complex"/>
    <property type="evidence" value="ECO:0007669"/>
    <property type="project" value="TreeGrafter"/>
</dbReference>
<dbReference type="AlphaFoldDB" id="A0A6S6U340"/>
<evidence type="ECO:0000256" key="4">
    <source>
        <dbReference type="ARBA" id="ARBA00023125"/>
    </source>
</evidence>
<dbReference type="PROSITE" id="PS51755">
    <property type="entry name" value="OMPR_PHOB"/>
    <property type="match status" value="1"/>
</dbReference>
<dbReference type="GO" id="GO:0006355">
    <property type="term" value="P:regulation of DNA-templated transcription"/>
    <property type="evidence" value="ECO:0007669"/>
    <property type="project" value="InterPro"/>
</dbReference>
<evidence type="ECO:0000256" key="7">
    <source>
        <dbReference type="PROSITE-ProRule" id="PRU01091"/>
    </source>
</evidence>
<dbReference type="InterPro" id="IPR039420">
    <property type="entry name" value="WalR-like"/>
</dbReference>
<feature type="domain" description="Response regulatory" evidence="8">
    <location>
        <begin position="5"/>
        <end position="119"/>
    </location>
</feature>
<dbReference type="Pfam" id="PF00072">
    <property type="entry name" value="Response_reg"/>
    <property type="match status" value="1"/>
</dbReference>
<dbReference type="SMART" id="SM00862">
    <property type="entry name" value="Trans_reg_C"/>
    <property type="match status" value="1"/>
</dbReference>
<evidence type="ECO:0000256" key="1">
    <source>
        <dbReference type="ARBA" id="ARBA00022553"/>
    </source>
</evidence>
<dbReference type="CDD" id="cd00383">
    <property type="entry name" value="trans_reg_C"/>
    <property type="match status" value="1"/>
</dbReference>
<dbReference type="EMBL" id="CACVAR010000356">
    <property type="protein sequence ID" value="CAA6823660.1"/>
    <property type="molecule type" value="Genomic_DNA"/>
</dbReference>
<feature type="DNA-binding region" description="OmpR/PhoB-type" evidence="7">
    <location>
        <begin position="122"/>
        <end position="216"/>
    </location>
</feature>
<keyword evidence="1 6" id="KW-0597">Phosphoprotein</keyword>
<dbReference type="GO" id="GO:0000156">
    <property type="term" value="F:phosphorelay response regulator activity"/>
    <property type="evidence" value="ECO:0007669"/>
    <property type="project" value="TreeGrafter"/>
</dbReference>
<keyword evidence="2" id="KW-0902">Two-component regulatory system</keyword>
<dbReference type="InterPro" id="IPR011006">
    <property type="entry name" value="CheY-like_superfamily"/>
</dbReference>
<protein>
    <submittedName>
        <fullName evidence="10">Two-component system response regulator</fullName>
    </submittedName>
</protein>
<evidence type="ECO:0000256" key="2">
    <source>
        <dbReference type="ARBA" id="ARBA00023012"/>
    </source>
</evidence>
<keyword evidence="3" id="KW-0805">Transcription regulation</keyword>
<evidence type="ECO:0000256" key="5">
    <source>
        <dbReference type="ARBA" id="ARBA00023163"/>
    </source>
</evidence>